<evidence type="ECO:0008006" key="3">
    <source>
        <dbReference type="Google" id="ProtNLM"/>
    </source>
</evidence>
<dbReference type="SUPFAM" id="SSF58100">
    <property type="entry name" value="Bacterial hemolysins"/>
    <property type="match status" value="1"/>
</dbReference>
<accession>A0A4U3A0B1</accession>
<dbReference type="Gene3D" id="1.20.1170.10">
    <property type="match status" value="1"/>
</dbReference>
<proteinExistence type="predicted"/>
<dbReference type="AlphaFoldDB" id="A0A4U3A0B1"/>
<comment type="caution">
    <text evidence="1">The sequence shown here is derived from an EMBL/GenBank/DDBJ whole genome shotgun (WGS) entry which is preliminary data.</text>
</comment>
<evidence type="ECO:0000313" key="2">
    <source>
        <dbReference type="Proteomes" id="UP000305524"/>
    </source>
</evidence>
<dbReference type="InterPro" id="IPR052785">
    <property type="entry name" value="Enterotoxin_cmpnt"/>
</dbReference>
<name>A0A4U3A0B1_BACMY</name>
<evidence type="ECO:0000313" key="1">
    <source>
        <dbReference type="EMBL" id="TKI80708.1"/>
    </source>
</evidence>
<dbReference type="PANTHER" id="PTHR38443:SF2">
    <property type="entry name" value="NON-HEMOLYTIC ENTEROTOXIN LYTIC COMPONENT L1"/>
    <property type="match status" value="1"/>
</dbReference>
<protein>
    <recommendedName>
        <fullName evidence="3">Hemolysin BL-binding component</fullName>
    </recommendedName>
</protein>
<dbReference type="PANTHER" id="PTHR38443">
    <property type="match status" value="1"/>
</dbReference>
<organism evidence="1 2">
    <name type="scientific">Bacillus mycoides</name>
    <dbReference type="NCBI Taxonomy" id="1405"/>
    <lineage>
        <taxon>Bacteria</taxon>
        <taxon>Bacillati</taxon>
        <taxon>Bacillota</taxon>
        <taxon>Bacilli</taxon>
        <taxon>Bacillales</taxon>
        <taxon>Bacillaceae</taxon>
        <taxon>Bacillus</taxon>
        <taxon>Bacillus cereus group</taxon>
    </lineage>
</organism>
<sequence>YKVTLNRVVGVAYNNINEMHNAIGSAINALTYMSAQWHDLDSQYSGVLSHIDKASQKADQNKFKFLKPNLNAAKDSWKTLRADAFTLKEGIKTLKMDPVSSKK</sequence>
<gene>
    <name evidence="1" type="ORF">FC701_27545</name>
</gene>
<reference evidence="1 2" key="1">
    <citation type="journal article" date="2019" name="Environ. Microbiol.">
        <title>An active ?-lactamase is a part of an orchestrated cell wall stress resistance network of Bacillus subtilis and related rhizosphere species.</title>
        <authorList>
            <person name="Bucher T."/>
            <person name="Keren-Paz A."/>
            <person name="Hausser J."/>
            <person name="Olender T."/>
            <person name="Cytryn E."/>
            <person name="Kolodkin-Gal I."/>
        </authorList>
    </citation>
    <scope>NUCLEOTIDE SEQUENCE [LARGE SCALE GENOMIC DNA]</scope>
    <source>
        <strain evidence="1 2">I186</strain>
    </source>
</reference>
<dbReference type="Proteomes" id="UP000305524">
    <property type="component" value="Unassembled WGS sequence"/>
</dbReference>
<feature type="non-terminal residue" evidence="1">
    <location>
        <position position="1"/>
    </location>
</feature>
<dbReference type="EMBL" id="SZOD01000845">
    <property type="protein sequence ID" value="TKI80708.1"/>
    <property type="molecule type" value="Genomic_DNA"/>
</dbReference>